<dbReference type="RefSeq" id="WP_121085305.1">
    <property type="nucleotide sequence ID" value="NZ_RBZU01000003.1"/>
</dbReference>
<dbReference type="AlphaFoldDB" id="A0A494Y0Q1"/>
<evidence type="ECO:0000256" key="1">
    <source>
        <dbReference type="SAM" id="MobiDB-lite"/>
    </source>
</evidence>
<protein>
    <submittedName>
        <fullName evidence="2">Uncharacterized protein</fullName>
    </submittedName>
</protein>
<reference evidence="2 3" key="1">
    <citation type="submission" date="2018-10" db="EMBL/GenBank/DDBJ databases">
        <title>Robbsia sp. DHC34, isolated from soil.</title>
        <authorList>
            <person name="Gao Z.-H."/>
            <person name="Qiu L.-H."/>
        </authorList>
    </citation>
    <scope>NUCLEOTIDE SEQUENCE [LARGE SCALE GENOMIC DNA]</scope>
    <source>
        <strain evidence="2 3">DHC34</strain>
    </source>
</reference>
<keyword evidence="3" id="KW-1185">Reference proteome</keyword>
<dbReference type="Proteomes" id="UP000270342">
    <property type="component" value="Unassembled WGS sequence"/>
</dbReference>
<feature type="region of interest" description="Disordered" evidence="1">
    <location>
        <begin position="105"/>
        <end position="126"/>
    </location>
</feature>
<dbReference type="EMBL" id="RBZU01000003">
    <property type="protein sequence ID" value="RKP56357.1"/>
    <property type="molecule type" value="Genomic_DNA"/>
</dbReference>
<evidence type="ECO:0000313" key="2">
    <source>
        <dbReference type="EMBL" id="RKP56357.1"/>
    </source>
</evidence>
<sequence length="126" mass="12684">MSSSYPYFGFTAPAGLQSSGGTPSASDMSALLNPMTQQLGNSGSGLTYGSQFMSPSAQSSNSNSLPLAMLAMRQMGNAGQRTSTPQSTASQLSSVMPMMALMGSNPQMQQGLSSLGTSLGGLLGGS</sequence>
<gene>
    <name evidence="2" type="ORF">D7S86_08130</name>
</gene>
<organism evidence="2 3">
    <name type="scientific">Pararobbsia silviterrae</name>
    <dbReference type="NCBI Taxonomy" id="1792498"/>
    <lineage>
        <taxon>Bacteria</taxon>
        <taxon>Pseudomonadati</taxon>
        <taxon>Pseudomonadota</taxon>
        <taxon>Betaproteobacteria</taxon>
        <taxon>Burkholderiales</taxon>
        <taxon>Burkholderiaceae</taxon>
        <taxon>Pararobbsia</taxon>
    </lineage>
</organism>
<evidence type="ECO:0000313" key="3">
    <source>
        <dbReference type="Proteomes" id="UP000270342"/>
    </source>
</evidence>
<name>A0A494Y0Q1_9BURK</name>
<accession>A0A494Y0Q1</accession>
<proteinExistence type="predicted"/>
<comment type="caution">
    <text evidence="2">The sequence shown here is derived from an EMBL/GenBank/DDBJ whole genome shotgun (WGS) entry which is preliminary data.</text>
</comment>